<reference evidence="1" key="1">
    <citation type="journal article" date="2020" name="Nature">
        <title>Giant virus diversity and host interactions through global metagenomics.</title>
        <authorList>
            <person name="Schulz F."/>
            <person name="Roux S."/>
            <person name="Paez-Espino D."/>
            <person name="Jungbluth S."/>
            <person name="Walsh D.A."/>
            <person name="Denef V.J."/>
            <person name="McMahon K.D."/>
            <person name="Konstantinidis K.T."/>
            <person name="Eloe-Fadrosh E.A."/>
            <person name="Kyrpides N.C."/>
            <person name="Woyke T."/>
        </authorList>
    </citation>
    <scope>NUCLEOTIDE SEQUENCE</scope>
    <source>
        <strain evidence="1">GVMAG-M-3300027833-11</strain>
    </source>
</reference>
<evidence type="ECO:0000313" key="1">
    <source>
        <dbReference type="EMBL" id="QHU30419.1"/>
    </source>
</evidence>
<dbReference type="EMBL" id="MN740507">
    <property type="protein sequence ID" value="QHU30419.1"/>
    <property type="molecule type" value="Genomic_DNA"/>
</dbReference>
<dbReference type="AlphaFoldDB" id="A0A6C0LHJ5"/>
<sequence length="150" mass="17340">MGYGYGVWLVLQINGVKTHIPHTTIACNMTEDDAFTLYNEFIELNGKNIRCTIDLSDYVILTPNYYANSKDQLYGWCWAYNVNIIAALPSDQNNMDLPERHHISMQYEKEKALLCPEQKDMVYSLIGSIEVVDIRSDIPSEWNIITRELQ</sequence>
<organism evidence="1">
    <name type="scientific">viral metagenome</name>
    <dbReference type="NCBI Taxonomy" id="1070528"/>
    <lineage>
        <taxon>unclassified sequences</taxon>
        <taxon>metagenomes</taxon>
        <taxon>organismal metagenomes</taxon>
    </lineage>
</organism>
<protein>
    <submittedName>
        <fullName evidence="1">Uncharacterized protein</fullName>
    </submittedName>
</protein>
<accession>A0A6C0LHJ5</accession>
<name>A0A6C0LHJ5_9ZZZZ</name>
<proteinExistence type="predicted"/>